<dbReference type="EMBL" id="LUGG01000029">
    <property type="protein sequence ID" value="OBZ66633.1"/>
    <property type="molecule type" value="Genomic_DNA"/>
</dbReference>
<keyword evidence="2" id="KW-1185">Reference proteome</keyword>
<sequence length="200" mass="23286">MLYNTRVHRFTRDYEPTEIPPTVVSKERENDYPIPQHLTYTSLNEKKDYIAISAQPPLDILPRGLLPHLVPRRYYPPMMHYGWRIDDEHTARAEAYYNEHTTAEEPESTVTIWQTGFRLMVEHKLGLRLRGPIFQTASGITLLGDGPSNDVLALYSNYCLALAAPNFPDDTIKNIQQLLGFEQDPKWFLDMCEDEWIYGR</sequence>
<reference evidence="1 2" key="1">
    <citation type="submission" date="2016-03" db="EMBL/GenBank/DDBJ databases">
        <title>Whole genome sequencing of Grifola frondosa 9006-11.</title>
        <authorList>
            <person name="Min B."/>
            <person name="Park H."/>
            <person name="Kim J.-G."/>
            <person name="Cho H."/>
            <person name="Oh Y.-L."/>
            <person name="Kong W.-S."/>
            <person name="Choi I.-G."/>
        </authorList>
    </citation>
    <scope>NUCLEOTIDE SEQUENCE [LARGE SCALE GENOMIC DNA]</scope>
    <source>
        <strain evidence="1 2">9006-11</strain>
    </source>
</reference>
<evidence type="ECO:0000313" key="1">
    <source>
        <dbReference type="EMBL" id="OBZ66633.1"/>
    </source>
</evidence>
<organism evidence="1 2">
    <name type="scientific">Grifola frondosa</name>
    <name type="common">Maitake</name>
    <name type="synonym">Polyporus frondosus</name>
    <dbReference type="NCBI Taxonomy" id="5627"/>
    <lineage>
        <taxon>Eukaryota</taxon>
        <taxon>Fungi</taxon>
        <taxon>Dikarya</taxon>
        <taxon>Basidiomycota</taxon>
        <taxon>Agaricomycotina</taxon>
        <taxon>Agaricomycetes</taxon>
        <taxon>Polyporales</taxon>
        <taxon>Grifolaceae</taxon>
        <taxon>Grifola</taxon>
    </lineage>
</organism>
<dbReference type="AlphaFoldDB" id="A0A1C7LPH9"/>
<dbReference type="OrthoDB" id="2774467at2759"/>
<protein>
    <submittedName>
        <fullName evidence="1">Uncharacterized protein</fullName>
    </submittedName>
</protein>
<comment type="caution">
    <text evidence="1">The sequence shown here is derived from an EMBL/GenBank/DDBJ whole genome shotgun (WGS) entry which is preliminary data.</text>
</comment>
<accession>A0A1C7LPH9</accession>
<name>A0A1C7LPH9_GRIFR</name>
<gene>
    <name evidence="1" type="ORF">A0H81_13395</name>
</gene>
<dbReference type="Proteomes" id="UP000092993">
    <property type="component" value="Unassembled WGS sequence"/>
</dbReference>
<evidence type="ECO:0000313" key="2">
    <source>
        <dbReference type="Proteomes" id="UP000092993"/>
    </source>
</evidence>
<proteinExistence type="predicted"/>